<accession>A0ABR1CP76</accession>
<keyword evidence="3" id="KW-1185">Reference proteome</keyword>
<evidence type="ECO:0000313" key="2">
    <source>
        <dbReference type="EMBL" id="KAK6739473.1"/>
    </source>
</evidence>
<proteinExistence type="predicted"/>
<protein>
    <submittedName>
        <fullName evidence="2">Uncharacterized protein</fullName>
    </submittedName>
</protein>
<sequence length="652" mass="71939">MVAPRNSCTTPSTSTANEISTDNVDAISTTKPNGQVVDEAQSSHQSPTTFDDGYTPMHAVEWTSAGSNSRLIMPMFDRYKLEEVRSYVSDSSDYCSSTGAANCSTDLQSPANPPRAYSFAGRCNLRPGANAGLAENTDARTEKTENAGGGLLQPAEDPRKGAFSLGSKTLFQRSFAKSHSRPRLTHNDRLRTLWKFLLGVEYVVFSAEYTLAQEPTAYKIIFSDFEYYVIAIFRVSHKEGVLLNLCSSQLNLIDGINKYTANLMKFCELLMQCDPVECPKMDTSFSKKEQDELGQTLIAVEAVLGTKNARLAAAEHENQMAIDKGNYRSGELEAENVALRKMVAELEEKLCDIKKSHAITPSTSVDIQKHLKSSLTSNFRSISSRRKRSHSVIEPLDSGDVAAVIHSINLDRRRVNSAGSINIADGIVLPKARSESLTEITGLKCSHVGNKWSISKLYRKPASGSSGVFDIEEPPSKNTFLASVLSKFGPAVSDIGRYGDRDADLHALLGAAERIKFHVIALQETKCSRSDVRQMNDGILVFRGEKVPSRNVGVVGFVGHPSVVHLVDSHEILSPRLAILRLRPLRQKLISIINCYSPTSAADESEMDAFYEELEKVICSEKSFYKFVARDFNAKLGMATEEEYRIERFGPE</sequence>
<gene>
    <name evidence="2" type="primary">Necator_chrIII.g8905</name>
    <name evidence="2" type="ORF">RB195_008140</name>
</gene>
<dbReference type="Gene3D" id="3.60.10.10">
    <property type="entry name" value="Endonuclease/exonuclease/phosphatase"/>
    <property type="match status" value="1"/>
</dbReference>
<reference evidence="2 3" key="1">
    <citation type="submission" date="2023-08" db="EMBL/GenBank/DDBJ databases">
        <title>A Necator americanus chromosomal reference genome.</title>
        <authorList>
            <person name="Ilik V."/>
            <person name="Petrzelkova K.J."/>
            <person name="Pardy F."/>
            <person name="Fuh T."/>
            <person name="Niatou-Singa F.S."/>
            <person name="Gouil Q."/>
            <person name="Baker L."/>
            <person name="Ritchie M.E."/>
            <person name="Jex A.R."/>
            <person name="Gazzola D."/>
            <person name="Li H."/>
            <person name="Toshio Fujiwara R."/>
            <person name="Zhan B."/>
            <person name="Aroian R.V."/>
            <person name="Pafco B."/>
            <person name="Schwarz E.M."/>
        </authorList>
    </citation>
    <scope>NUCLEOTIDE SEQUENCE [LARGE SCALE GENOMIC DNA]</scope>
    <source>
        <strain evidence="2 3">Aroian</strain>
        <tissue evidence="2">Whole animal</tissue>
    </source>
</reference>
<organism evidence="2 3">
    <name type="scientific">Necator americanus</name>
    <name type="common">Human hookworm</name>
    <dbReference type="NCBI Taxonomy" id="51031"/>
    <lineage>
        <taxon>Eukaryota</taxon>
        <taxon>Metazoa</taxon>
        <taxon>Ecdysozoa</taxon>
        <taxon>Nematoda</taxon>
        <taxon>Chromadorea</taxon>
        <taxon>Rhabditida</taxon>
        <taxon>Rhabditina</taxon>
        <taxon>Rhabditomorpha</taxon>
        <taxon>Strongyloidea</taxon>
        <taxon>Ancylostomatidae</taxon>
        <taxon>Bunostominae</taxon>
        <taxon>Necator</taxon>
    </lineage>
</organism>
<dbReference type="SUPFAM" id="SSF56219">
    <property type="entry name" value="DNase I-like"/>
    <property type="match status" value="1"/>
</dbReference>
<comment type="caution">
    <text evidence="2">The sequence shown here is derived from an EMBL/GenBank/DDBJ whole genome shotgun (WGS) entry which is preliminary data.</text>
</comment>
<dbReference type="Proteomes" id="UP001303046">
    <property type="component" value="Unassembled WGS sequence"/>
</dbReference>
<evidence type="ECO:0000256" key="1">
    <source>
        <dbReference type="SAM" id="MobiDB-lite"/>
    </source>
</evidence>
<dbReference type="EMBL" id="JAVFWL010000003">
    <property type="protein sequence ID" value="KAK6739473.1"/>
    <property type="molecule type" value="Genomic_DNA"/>
</dbReference>
<feature type="region of interest" description="Disordered" evidence="1">
    <location>
        <begin position="131"/>
        <end position="153"/>
    </location>
</feature>
<name>A0ABR1CP76_NECAM</name>
<evidence type="ECO:0000313" key="3">
    <source>
        <dbReference type="Proteomes" id="UP001303046"/>
    </source>
</evidence>
<dbReference type="InterPro" id="IPR036691">
    <property type="entry name" value="Endo/exonu/phosph_ase_sf"/>
</dbReference>
<feature type="region of interest" description="Disordered" evidence="1">
    <location>
        <begin position="1"/>
        <end position="21"/>
    </location>
</feature>